<dbReference type="PROSITE" id="PS50968">
    <property type="entry name" value="BIOTINYL_LIPOYL"/>
    <property type="match status" value="1"/>
</dbReference>
<dbReference type="EMBL" id="JACHXU010000006">
    <property type="protein sequence ID" value="MBB3206350.1"/>
    <property type="molecule type" value="Genomic_DNA"/>
</dbReference>
<dbReference type="GO" id="GO:0019464">
    <property type="term" value="P:glycine decarboxylation via glycine cleavage system"/>
    <property type="evidence" value="ECO:0007669"/>
    <property type="project" value="InterPro"/>
</dbReference>
<organism evidence="3 4">
    <name type="scientific">Aporhodopirellula rubra</name>
    <dbReference type="NCBI Taxonomy" id="980271"/>
    <lineage>
        <taxon>Bacteria</taxon>
        <taxon>Pseudomonadati</taxon>
        <taxon>Planctomycetota</taxon>
        <taxon>Planctomycetia</taxon>
        <taxon>Pirellulales</taxon>
        <taxon>Pirellulaceae</taxon>
        <taxon>Aporhodopirellula</taxon>
    </lineage>
</organism>
<comment type="caution">
    <text evidence="3">The sequence shown here is derived from an EMBL/GenBank/DDBJ whole genome shotgun (WGS) entry which is preliminary data.</text>
</comment>
<dbReference type="InterPro" id="IPR033753">
    <property type="entry name" value="GCV_H/Fam206"/>
</dbReference>
<dbReference type="GO" id="GO:0009249">
    <property type="term" value="P:protein lipoylation"/>
    <property type="evidence" value="ECO:0007669"/>
    <property type="project" value="TreeGrafter"/>
</dbReference>
<keyword evidence="4" id="KW-1185">Reference proteome</keyword>
<evidence type="ECO:0000259" key="2">
    <source>
        <dbReference type="PROSITE" id="PS50968"/>
    </source>
</evidence>
<gene>
    <name evidence="3" type="ORF">FHS27_002159</name>
</gene>
<sequence length="172" mass="19116">MSKTFTFAMGEFDAEFPTHFLYNKNHMWALPSVAPGQEISGDASQSSAETKLRFRFGLTAYAVRLLQDVYFLEWIVEPPATLTSRMTIGSIESKKAESDLFSPIAGTLTAINDNVLQDPSLINADPYGAGWMIEIETTPEEASELMSSEQYAEHLIEAWQVAQRTIKGQANT</sequence>
<dbReference type="Pfam" id="PF01597">
    <property type="entry name" value="GCV_H"/>
    <property type="match status" value="1"/>
</dbReference>
<evidence type="ECO:0000256" key="1">
    <source>
        <dbReference type="ARBA" id="ARBA00022823"/>
    </source>
</evidence>
<feature type="domain" description="Lipoyl-binding" evidence="2">
    <location>
        <begin position="53"/>
        <end position="136"/>
    </location>
</feature>
<dbReference type="PANTHER" id="PTHR11715:SF3">
    <property type="entry name" value="GLYCINE CLEAVAGE SYSTEM H PROTEIN-RELATED"/>
    <property type="match status" value="1"/>
</dbReference>
<dbReference type="GO" id="GO:0005960">
    <property type="term" value="C:glycine cleavage complex"/>
    <property type="evidence" value="ECO:0007669"/>
    <property type="project" value="InterPro"/>
</dbReference>
<reference evidence="3 4" key="1">
    <citation type="submission" date="2020-08" db="EMBL/GenBank/DDBJ databases">
        <title>Genomic Encyclopedia of Type Strains, Phase III (KMG-III): the genomes of soil and plant-associated and newly described type strains.</title>
        <authorList>
            <person name="Whitman W."/>
        </authorList>
    </citation>
    <scope>NUCLEOTIDE SEQUENCE [LARGE SCALE GENOMIC DNA]</scope>
    <source>
        <strain evidence="3 4">CECT 8075</strain>
    </source>
</reference>
<protein>
    <submittedName>
        <fullName evidence="3">Glycine cleavage system H protein</fullName>
    </submittedName>
</protein>
<dbReference type="AlphaFoldDB" id="A0A7W5H5W5"/>
<dbReference type="RefSeq" id="WP_184304803.1">
    <property type="nucleotide sequence ID" value="NZ_JACHXU010000006.1"/>
</dbReference>
<dbReference type="Proteomes" id="UP000536179">
    <property type="component" value="Unassembled WGS sequence"/>
</dbReference>
<name>A0A7W5H5W5_9BACT</name>
<dbReference type="InterPro" id="IPR002930">
    <property type="entry name" value="GCV_H"/>
</dbReference>
<dbReference type="Gene3D" id="2.40.50.100">
    <property type="match status" value="1"/>
</dbReference>
<proteinExistence type="predicted"/>
<keyword evidence="1" id="KW-0450">Lipoyl</keyword>
<dbReference type="InterPro" id="IPR000089">
    <property type="entry name" value="Biotin_lipoyl"/>
</dbReference>
<dbReference type="GO" id="GO:0005829">
    <property type="term" value="C:cytosol"/>
    <property type="evidence" value="ECO:0007669"/>
    <property type="project" value="TreeGrafter"/>
</dbReference>
<evidence type="ECO:0000313" key="3">
    <source>
        <dbReference type="EMBL" id="MBB3206350.1"/>
    </source>
</evidence>
<dbReference type="InterPro" id="IPR011053">
    <property type="entry name" value="Single_hybrid_motif"/>
</dbReference>
<dbReference type="SUPFAM" id="SSF51230">
    <property type="entry name" value="Single hybrid motif"/>
    <property type="match status" value="1"/>
</dbReference>
<accession>A0A7W5H5W5</accession>
<evidence type="ECO:0000313" key="4">
    <source>
        <dbReference type="Proteomes" id="UP000536179"/>
    </source>
</evidence>
<dbReference type="CDD" id="cd06848">
    <property type="entry name" value="GCS_H"/>
    <property type="match status" value="1"/>
</dbReference>
<dbReference type="PANTHER" id="PTHR11715">
    <property type="entry name" value="GLYCINE CLEAVAGE SYSTEM H PROTEIN"/>
    <property type="match status" value="1"/>
</dbReference>